<dbReference type="PhylomeDB" id="K6UNG8"/>
<reference evidence="2 3" key="1">
    <citation type="journal article" date="2012" name="Nat. Genet.">
        <title>Plasmodium cynomolgi genome sequences provide insight into Plasmodium vivax and the monkey malaria clade.</title>
        <authorList>
            <person name="Tachibana S."/>
            <person name="Sullivan S.A."/>
            <person name="Kawai S."/>
            <person name="Nakamura S."/>
            <person name="Kim H.R."/>
            <person name="Goto N."/>
            <person name="Arisue N."/>
            <person name="Palacpac N.M.Q."/>
            <person name="Honma H."/>
            <person name="Yagi M."/>
            <person name="Tougan T."/>
            <person name="Katakai Y."/>
            <person name="Kaneko O."/>
            <person name="Mita T."/>
            <person name="Kita K."/>
            <person name="Yasutomi Y."/>
            <person name="Sutton P.L."/>
            <person name="Shakhbatyan R."/>
            <person name="Horii T."/>
            <person name="Yasunaga T."/>
            <person name="Barnwell J.W."/>
            <person name="Escalante A.A."/>
            <person name="Carlton J.M."/>
            <person name="Tanabe K."/>
        </authorList>
    </citation>
    <scope>NUCLEOTIDE SEQUENCE [LARGE SCALE GENOMIC DNA]</scope>
    <source>
        <strain evidence="2 3">B</strain>
    </source>
</reference>
<keyword evidence="3" id="KW-1185">Reference proteome</keyword>
<dbReference type="KEGG" id="pcy:PCYB_002220"/>
<evidence type="ECO:0000313" key="3">
    <source>
        <dbReference type="Proteomes" id="UP000006319"/>
    </source>
</evidence>
<accession>K6UNG8</accession>
<evidence type="ECO:0000313" key="2">
    <source>
        <dbReference type="EMBL" id="GAB69473.1"/>
    </source>
</evidence>
<gene>
    <name evidence="2" type="ORF">PCYB_002220</name>
</gene>
<dbReference type="AlphaFoldDB" id="K6UNG8"/>
<name>K6UNG8_PLACD</name>
<dbReference type="EMBL" id="DF157199">
    <property type="protein sequence ID" value="GAB69473.1"/>
    <property type="molecule type" value="Genomic_DNA"/>
</dbReference>
<dbReference type="InterPro" id="IPR008780">
    <property type="entry name" value="Plasmodium_Vir"/>
</dbReference>
<dbReference type="OrthoDB" id="383808at2759"/>
<feature type="region of interest" description="Disordered" evidence="1">
    <location>
        <begin position="224"/>
        <end position="246"/>
    </location>
</feature>
<evidence type="ECO:0000256" key="1">
    <source>
        <dbReference type="SAM" id="MobiDB-lite"/>
    </source>
</evidence>
<proteinExistence type="predicted"/>
<dbReference type="Pfam" id="PF05795">
    <property type="entry name" value="Plasmodium_Vir"/>
    <property type="match status" value="1"/>
</dbReference>
<dbReference type="Proteomes" id="UP000006319">
    <property type="component" value="Unassembled WGS sequence"/>
</dbReference>
<organism evidence="2 3">
    <name type="scientific">Plasmodium cynomolgi (strain B)</name>
    <dbReference type="NCBI Taxonomy" id="1120755"/>
    <lineage>
        <taxon>Eukaryota</taxon>
        <taxon>Sar</taxon>
        <taxon>Alveolata</taxon>
        <taxon>Apicomplexa</taxon>
        <taxon>Aconoidasida</taxon>
        <taxon>Haemosporida</taxon>
        <taxon>Plasmodiidae</taxon>
        <taxon>Plasmodium</taxon>
        <taxon>Plasmodium (Plasmodium)</taxon>
    </lineage>
</organism>
<protein>
    <submittedName>
        <fullName evidence="2">CYIR protein</fullName>
    </submittedName>
</protein>
<sequence>MVTIILFFFNFQNDPIVSMTASYYNILNNIPYRYPHSYDQIQCDGVNSKLQYKYRQFGDFCLHLTAILKNYDKIRLVGGNSVKCIFLNLWIYEQIYDMPEVHNEDDRQKIMSEIRNFWSIYPKSSNCVIREELSTKQDFLDNKKLFDYTINYRNIEIHIRNEGHKCTKRVKNYLDEIQEIYKRLKAQPRTEKGYNYYNILEDFEKINQYGELLSKFLCPHTINDADTPSTRDEERVSSAGPSVELMEPSVSTGESVIIGQRISRRESGYPELQGPQHSPEMSEVAEAPLTIALTGGIPFIGVATISYLLYKFTPVGSLLYPRVQKIKNTIQNIIRGRNEVKQDIYNFYPPYMDINRFNIEYQSR</sequence>
<dbReference type="RefSeq" id="XP_004227691.1">
    <property type="nucleotide sequence ID" value="XM_004227643.1"/>
</dbReference>
<dbReference type="VEuPathDB" id="PlasmoDB:PCYB_002220"/>
<dbReference type="GeneID" id="14696015"/>